<dbReference type="EMBL" id="BAAAZW010000001">
    <property type="protein sequence ID" value="GAA3950379.1"/>
    <property type="molecule type" value="Genomic_DNA"/>
</dbReference>
<protein>
    <submittedName>
        <fullName evidence="1">Uncharacterized protein</fullName>
    </submittedName>
</protein>
<dbReference type="Proteomes" id="UP001418444">
    <property type="component" value="Unassembled WGS sequence"/>
</dbReference>
<proteinExistence type="predicted"/>
<evidence type="ECO:0000313" key="2">
    <source>
        <dbReference type="Proteomes" id="UP001418444"/>
    </source>
</evidence>
<organism evidence="1 2">
    <name type="scientific">Gordonia caeni</name>
    <dbReference type="NCBI Taxonomy" id="1007097"/>
    <lineage>
        <taxon>Bacteria</taxon>
        <taxon>Bacillati</taxon>
        <taxon>Actinomycetota</taxon>
        <taxon>Actinomycetes</taxon>
        <taxon>Mycobacteriales</taxon>
        <taxon>Gordoniaceae</taxon>
        <taxon>Gordonia</taxon>
    </lineage>
</organism>
<name>A0ABP7NMK4_9ACTN</name>
<gene>
    <name evidence="1" type="ORF">GCM10022231_05100</name>
</gene>
<reference evidence="2" key="1">
    <citation type="journal article" date="2019" name="Int. J. Syst. Evol. Microbiol.">
        <title>The Global Catalogue of Microorganisms (GCM) 10K type strain sequencing project: providing services to taxonomists for standard genome sequencing and annotation.</title>
        <authorList>
            <consortium name="The Broad Institute Genomics Platform"/>
            <consortium name="The Broad Institute Genome Sequencing Center for Infectious Disease"/>
            <person name="Wu L."/>
            <person name="Ma J."/>
        </authorList>
    </citation>
    <scope>NUCLEOTIDE SEQUENCE [LARGE SCALE GENOMIC DNA]</scope>
    <source>
        <strain evidence="2">JCM 16923</strain>
    </source>
</reference>
<accession>A0ABP7NMK4</accession>
<evidence type="ECO:0000313" key="1">
    <source>
        <dbReference type="EMBL" id="GAA3950379.1"/>
    </source>
</evidence>
<comment type="caution">
    <text evidence="1">The sequence shown here is derived from an EMBL/GenBank/DDBJ whole genome shotgun (WGS) entry which is preliminary data.</text>
</comment>
<sequence length="74" mass="7410">MGPSTGHSTARVWKATWVVSTPSAATARIPSNWGKKRSRGGLTVVVMLTASVARPAPEPTPLAVSAAAGAAAGQ</sequence>
<keyword evidence="2" id="KW-1185">Reference proteome</keyword>